<dbReference type="PANTHER" id="PTHR30576:SF10">
    <property type="entry name" value="SLL5057 PROTEIN"/>
    <property type="match status" value="1"/>
</dbReference>
<comment type="subcellular location">
    <subcellularLocation>
        <location evidence="1">Membrane</location>
        <topology evidence="1">Multi-pass membrane protein</topology>
    </subcellularLocation>
</comment>
<reference evidence="9 10" key="1">
    <citation type="submission" date="2023-07" db="EMBL/GenBank/DDBJ databases">
        <title>Sorghum-associated microbial communities from plants grown in Nebraska, USA.</title>
        <authorList>
            <person name="Schachtman D."/>
        </authorList>
    </citation>
    <scope>NUCLEOTIDE SEQUENCE [LARGE SCALE GENOMIC DNA]</scope>
    <source>
        <strain evidence="9 10">2980</strain>
    </source>
</reference>
<evidence type="ECO:0000256" key="2">
    <source>
        <dbReference type="ARBA" id="ARBA00006464"/>
    </source>
</evidence>
<evidence type="ECO:0000259" key="8">
    <source>
        <dbReference type="Pfam" id="PF02397"/>
    </source>
</evidence>
<accession>A0ABU1SEA4</accession>
<dbReference type="Pfam" id="PF02397">
    <property type="entry name" value="Bac_transf"/>
    <property type="match status" value="1"/>
</dbReference>
<gene>
    <name evidence="9" type="ORF">J2Y69_001849</name>
</gene>
<keyword evidence="5 7" id="KW-1133">Transmembrane helix</keyword>
<comment type="similarity">
    <text evidence="2">Belongs to the bacterial sugar transferase family.</text>
</comment>
<keyword evidence="4 7" id="KW-0812">Transmembrane</keyword>
<evidence type="ECO:0000256" key="3">
    <source>
        <dbReference type="ARBA" id="ARBA00022679"/>
    </source>
</evidence>
<proteinExistence type="inferred from homology"/>
<dbReference type="Gene3D" id="3.40.50.720">
    <property type="entry name" value="NAD(P)-binding Rossmann-like Domain"/>
    <property type="match status" value="1"/>
</dbReference>
<dbReference type="Proteomes" id="UP001259347">
    <property type="component" value="Unassembled WGS sequence"/>
</dbReference>
<sequence>MAPEQGVHGLKGSSVEQRTRSDWQSGYARRLMVSDLIVVTAVVFGTQAAWLGISHAGITGIGLLDYTGLSALLVVAWMAALAMYDTRSPRVVGYGSGEYRAIVNGALRLFGLFAIASYLLQAEISRGYVLISFPLGVIVLIFSRWLWRRWLLRRRKGGDMVSRVLLVGDTKANLRILAELSRQPEAGYVVVGVCTASPKTSDTLGPTKVPVLGGLDDLAHALEETKADTVLVSSESGLAAERVRELSWQLEAGQQHLIMAPNLTDIGGPRIHMRPVAGLPLMHVETPRYTGPQVVAKRAFDMLGSGLLILLLSPVLITIAILVKTTSRGPVLYGQERIGMNGVPFMMMKFRSMIVDADAQLESLLAAQGRSDSPLFKVENDPRITTVGRILRKYSLDELPQLFNVFLGSMSLVGPRPQREGEVALYDDAAQRRLIVKPGMSGLWQVSGRSSLSWEDAIRLDLYYVENWSLTGDLNILFRTFKAVFAPGETAH</sequence>
<feature type="transmembrane region" description="Helical" evidence="7">
    <location>
        <begin position="31"/>
        <end position="51"/>
    </location>
</feature>
<feature type="transmembrane region" description="Helical" evidence="7">
    <location>
        <begin position="302"/>
        <end position="323"/>
    </location>
</feature>
<feature type="transmembrane region" description="Helical" evidence="7">
    <location>
        <begin position="105"/>
        <end position="122"/>
    </location>
</feature>
<keyword evidence="3" id="KW-0808">Transferase</keyword>
<protein>
    <submittedName>
        <fullName evidence="9">Exopolysaccharide biosynthesis polyprenyl glycosylphosphotransferase</fullName>
    </submittedName>
</protein>
<feature type="transmembrane region" description="Helical" evidence="7">
    <location>
        <begin position="63"/>
        <end position="84"/>
    </location>
</feature>
<organism evidence="9 10">
    <name type="scientific">Microbacterium resistens</name>
    <dbReference type="NCBI Taxonomy" id="156977"/>
    <lineage>
        <taxon>Bacteria</taxon>
        <taxon>Bacillati</taxon>
        <taxon>Actinomycetota</taxon>
        <taxon>Actinomycetes</taxon>
        <taxon>Micrococcales</taxon>
        <taxon>Microbacteriaceae</taxon>
        <taxon>Microbacterium</taxon>
    </lineage>
</organism>
<evidence type="ECO:0000313" key="9">
    <source>
        <dbReference type="EMBL" id="MDR6867248.1"/>
    </source>
</evidence>
<comment type="caution">
    <text evidence="9">The sequence shown here is derived from an EMBL/GenBank/DDBJ whole genome shotgun (WGS) entry which is preliminary data.</text>
</comment>
<dbReference type="InterPro" id="IPR017475">
    <property type="entry name" value="EPS_sugar_tfrase"/>
</dbReference>
<evidence type="ECO:0000256" key="4">
    <source>
        <dbReference type="ARBA" id="ARBA00022692"/>
    </source>
</evidence>
<dbReference type="PANTHER" id="PTHR30576">
    <property type="entry name" value="COLANIC BIOSYNTHESIS UDP-GLUCOSE LIPID CARRIER TRANSFERASE"/>
    <property type="match status" value="1"/>
</dbReference>
<evidence type="ECO:0000256" key="7">
    <source>
        <dbReference type="SAM" id="Phobius"/>
    </source>
</evidence>
<evidence type="ECO:0000256" key="6">
    <source>
        <dbReference type="ARBA" id="ARBA00023136"/>
    </source>
</evidence>
<keyword evidence="6 7" id="KW-0472">Membrane</keyword>
<feature type="transmembrane region" description="Helical" evidence="7">
    <location>
        <begin position="128"/>
        <end position="147"/>
    </location>
</feature>
<dbReference type="EMBL" id="JAVDUM010000007">
    <property type="protein sequence ID" value="MDR6867248.1"/>
    <property type="molecule type" value="Genomic_DNA"/>
</dbReference>
<feature type="domain" description="Bacterial sugar transferase" evidence="8">
    <location>
        <begin position="297"/>
        <end position="485"/>
    </location>
</feature>
<keyword evidence="10" id="KW-1185">Reference proteome</keyword>
<evidence type="ECO:0000256" key="1">
    <source>
        <dbReference type="ARBA" id="ARBA00004141"/>
    </source>
</evidence>
<name>A0ABU1SEA4_9MICO</name>
<dbReference type="NCBIfam" id="TIGR03025">
    <property type="entry name" value="EPS_sugtrans"/>
    <property type="match status" value="1"/>
</dbReference>
<evidence type="ECO:0000256" key="5">
    <source>
        <dbReference type="ARBA" id="ARBA00022989"/>
    </source>
</evidence>
<dbReference type="InterPro" id="IPR003362">
    <property type="entry name" value="Bact_transf"/>
</dbReference>
<evidence type="ECO:0000313" key="10">
    <source>
        <dbReference type="Proteomes" id="UP001259347"/>
    </source>
</evidence>
<dbReference type="Pfam" id="PF13727">
    <property type="entry name" value="CoA_binding_3"/>
    <property type="match status" value="1"/>
</dbReference>
<dbReference type="RefSeq" id="WP_310019866.1">
    <property type="nucleotide sequence ID" value="NZ_JAVDUM010000007.1"/>
</dbReference>